<dbReference type="OrthoDB" id="1695787at2759"/>
<protein>
    <submittedName>
        <fullName evidence="2">Uncharacterized protein</fullName>
    </submittedName>
</protein>
<comment type="caution">
    <text evidence="2">The sequence shown here is derived from an EMBL/GenBank/DDBJ whole genome shotgun (WGS) entry which is preliminary data.</text>
</comment>
<evidence type="ECO:0000313" key="3">
    <source>
        <dbReference type="Proteomes" id="UP000634136"/>
    </source>
</evidence>
<reference evidence="2" key="1">
    <citation type="submission" date="2020-09" db="EMBL/GenBank/DDBJ databases">
        <title>Genome-Enabled Discovery of Anthraquinone Biosynthesis in Senna tora.</title>
        <authorList>
            <person name="Kang S.-H."/>
            <person name="Pandey R.P."/>
            <person name="Lee C.-M."/>
            <person name="Sim J.-S."/>
            <person name="Jeong J.-T."/>
            <person name="Choi B.-S."/>
            <person name="Jung M."/>
            <person name="Ginzburg D."/>
            <person name="Zhao K."/>
            <person name="Won S.Y."/>
            <person name="Oh T.-J."/>
            <person name="Yu Y."/>
            <person name="Kim N.-H."/>
            <person name="Lee O.R."/>
            <person name="Lee T.-H."/>
            <person name="Bashyal P."/>
            <person name="Kim T.-S."/>
            <person name="Lee W.-H."/>
            <person name="Kawkins C."/>
            <person name="Kim C.-K."/>
            <person name="Kim J.S."/>
            <person name="Ahn B.O."/>
            <person name="Rhee S.Y."/>
            <person name="Sohng J.K."/>
        </authorList>
    </citation>
    <scope>NUCLEOTIDE SEQUENCE</scope>
    <source>
        <tissue evidence="2">Leaf</tissue>
    </source>
</reference>
<dbReference type="PANTHER" id="PTHR33220:SF5">
    <property type="entry name" value="RRNA INTRON-ENCODED HOMING ENDONUCLEASE"/>
    <property type="match status" value="1"/>
</dbReference>
<dbReference type="PANTHER" id="PTHR33220">
    <property type="entry name" value="BNAA09G04420D PROTEIN"/>
    <property type="match status" value="1"/>
</dbReference>
<feature type="region of interest" description="Disordered" evidence="1">
    <location>
        <begin position="35"/>
        <end position="59"/>
    </location>
</feature>
<sequence>MTWAVHYRRRREKSTEPYHLENPVNHRVFEHKLHPKRQGRGHVCLGVTHRSPKPRPPPD</sequence>
<keyword evidence="3" id="KW-1185">Reference proteome</keyword>
<organism evidence="2 3">
    <name type="scientific">Senna tora</name>
    <dbReference type="NCBI Taxonomy" id="362788"/>
    <lineage>
        <taxon>Eukaryota</taxon>
        <taxon>Viridiplantae</taxon>
        <taxon>Streptophyta</taxon>
        <taxon>Embryophyta</taxon>
        <taxon>Tracheophyta</taxon>
        <taxon>Spermatophyta</taxon>
        <taxon>Magnoliopsida</taxon>
        <taxon>eudicotyledons</taxon>
        <taxon>Gunneridae</taxon>
        <taxon>Pentapetalae</taxon>
        <taxon>rosids</taxon>
        <taxon>fabids</taxon>
        <taxon>Fabales</taxon>
        <taxon>Fabaceae</taxon>
        <taxon>Caesalpinioideae</taxon>
        <taxon>Cassia clade</taxon>
        <taxon>Senna</taxon>
    </lineage>
</organism>
<gene>
    <name evidence="2" type="ORF">G2W53_027131</name>
</gene>
<dbReference type="EMBL" id="JAAIUW010000008">
    <property type="protein sequence ID" value="KAF7821676.1"/>
    <property type="molecule type" value="Genomic_DNA"/>
</dbReference>
<dbReference type="AlphaFoldDB" id="A0A834WJG8"/>
<accession>A0A834WJG8</accession>
<proteinExistence type="predicted"/>
<name>A0A834WJG8_9FABA</name>
<dbReference type="Proteomes" id="UP000634136">
    <property type="component" value="Unassembled WGS sequence"/>
</dbReference>
<evidence type="ECO:0000313" key="2">
    <source>
        <dbReference type="EMBL" id="KAF7821676.1"/>
    </source>
</evidence>
<evidence type="ECO:0000256" key="1">
    <source>
        <dbReference type="SAM" id="MobiDB-lite"/>
    </source>
</evidence>